<evidence type="ECO:0000313" key="3">
    <source>
        <dbReference type="Proteomes" id="UP001159363"/>
    </source>
</evidence>
<comment type="caution">
    <text evidence="2">The sequence shown here is derived from an EMBL/GenBank/DDBJ whole genome shotgun (WGS) entry which is preliminary data.</text>
</comment>
<reference evidence="2 3" key="1">
    <citation type="submission" date="2023-02" db="EMBL/GenBank/DDBJ databases">
        <title>LHISI_Scaffold_Assembly.</title>
        <authorList>
            <person name="Stuart O.P."/>
            <person name="Cleave R."/>
            <person name="Magrath M.J.L."/>
            <person name="Mikheyev A.S."/>
        </authorList>
    </citation>
    <scope>NUCLEOTIDE SEQUENCE [LARGE SCALE GENOMIC DNA]</scope>
    <source>
        <strain evidence="2">Daus_M_001</strain>
        <tissue evidence="2">Leg muscle</tissue>
    </source>
</reference>
<feature type="region of interest" description="Disordered" evidence="1">
    <location>
        <begin position="196"/>
        <end position="217"/>
    </location>
</feature>
<evidence type="ECO:0000256" key="1">
    <source>
        <dbReference type="SAM" id="MobiDB-lite"/>
    </source>
</evidence>
<name>A0ABQ9HAN8_9NEOP</name>
<accession>A0ABQ9HAN8</accession>
<sequence>MFARGNCVGRCRWPGRLPRGSPVSPSARHSGAAPFPPHFTLVDSPKTLHSGSVPNLYAESRVNYSRKEVACLAAMPNHSCFELHEDAGRGMCGQGSVRGRRRQSATNNSIRVVVASVRGGGDRGPRHQSCEQLISLPGHVTDGLITPRGAGRGDVSGGKNARLGRPRGIAFRFPSITVLKGNEWSVEGWAAVKRDEHGAAPERKVKGKTGDTRDKPTDQQWRCVARPPLVKTRLVARADVGVGREGGEAMEREGGRNESYAPSERILHILGKLVRNIRGHRFGSDEDVCDWVNMRCSLGSPRVFSVVGLTVLSPSGINVSRYSCCSTSVMFVSLRYYAARDSSGLFLHDCHWFRSCTACHETSGLTTYCKYRLFTNKFIAAKIVAVCNGNGSNVFITLTPFLRFSELFASNNIPDKHYSVPTVYTQNAGIRYVHCNERSNSTVSQLLRQQTKLQTRAENTSAHGQLLSRTMCAIGFRGQLRSLRVHPYHPNPDNPLAAGKKKSLAGRGNNYPYTRKGLLLTEILKVSPSTEIVFV</sequence>
<evidence type="ECO:0000313" key="2">
    <source>
        <dbReference type="EMBL" id="KAJ8881321.1"/>
    </source>
</evidence>
<dbReference type="Proteomes" id="UP001159363">
    <property type="component" value="Chromosome 5"/>
</dbReference>
<protein>
    <submittedName>
        <fullName evidence="2">Uncharacterized protein</fullName>
    </submittedName>
</protein>
<feature type="region of interest" description="Disordered" evidence="1">
    <location>
        <begin position="488"/>
        <end position="507"/>
    </location>
</feature>
<proteinExistence type="predicted"/>
<keyword evidence="3" id="KW-1185">Reference proteome</keyword>
<organism evidence="2 3">
    <name type="scientific">Dryococelus australis</name>
    <dbReference type="NCBI Taxonomy" id="614101"/>
    <lineage>
        <taxon>Eukaryota</taxon>
        <taxon>Metazoa</taxon>
        <taxon>Ecdysozoa</taxon>
        <taxon>Arthropoda</taxon>
        <taxon>Hexapoda</taxon>
        <taxon>Insecta</taxon>
        <taxon>Pterygota</taxon>
        <taxon>Neoptera</taxon>
        <taxon>Polyneoptera</taxon>
        <taxon>Phasmatodea</taxon>
        <taxon>Verophasmatodea</taxon>
        <taxon>Anareolatae</taxon>
        <taxon>Phasmatidae</taxon>
        <taxon>Eurycanthinae</taxon>
        <taxon>Dryococelus</taxon>
    </lineage>
</organism>
<gene>
    <name evidence="2" type="ORF">PR048_017802</name>
</gene>
<dbReference type="EMBL" id="JARBHB010000006">
    <property type="protein sequence ID" value="KAJ8881321.1"/>
    <property type="molecule type" value="Genomic_DNA"/>
</dbReference>